<dbReference type="RefSeq" id="WP_161959392.1">
    <property type="nucleotide sequence ID" value="NZ_CP117255.1"/>
</dbReference>
<dbReference type="KEGG" id="rtu:PR017_09765"/>
<evidence type="ECO:0000259" key="1">
    <source>
        <dbReference type="Pfam" id="PF14280"/>
    </source>
</evidence>
<proteinExistence type="predicted"/>
<evidence type="ECO:0000313" key="3">
    <source>
        <dbReference type="Proteomes" id="UP000249499"/>
    </source>
</evidence>
<dbReference type="Proteomes" id="UP000249499">
    <property type="component" value="Chromosome"/>
</dbReference>
<dbReference type="AlphaFoldDB" id="A0AAF1KR40"/>
<reference evidence="3" key="2">
    <citation type="journal article" date="2023" name="MicrobiologyOpen">
        <title>Genomics of the tumorigenes clade of the family Rhizobiaceae and description of Rhizobium rhododendri sp. nov.</title>
        <authorList>
            <person name="Kuzmanovic N."/>
            <person name="diCenzo G.C."/>
            <person name="Bunk B."/>
            <person name="Sproeer C."/>
            <person name="Fruehling A."/>
            <person name="Neumann-Schaal M."/>
            <person name="Overmann J."/>
            <person name="Smalla K."/>
        </authorList>
    </citation>
    <scope>NUCLEOTIDE SEQUENCE [LARGE SCALE GENOMIC DNA]</scope>
    <source>
        <strain evidence="3">1078</strain>
    </source>
</reference>
<name>A0AAF1KR40_9HYPH</name>
<dbReference type="SUPFAM" id="SSF48452">
    <property type="entry name" value="TPR-like"/>
    <property type="match status" value="1"/>
</dbReference>
<dbReference type="Gene3D" id="1.25.40.10">
    <property type="entry name" value="Tetratricopeptide repeat domain"/>
    <property type="match status" value="1"/>
</dbReference>
<dbReference type="InterPro" id="IPR011990">
    <property type="entry name" value="TPR-like_helical_dom_sf"/>
</dbReference>
<organism evidence="2 3">
    <name type="scientific">Rhizobium tumorigenes</name>
    <dbReference type="NCBI Taxonomy" id="2041385"/>
    <lineage>
        <taxon>Bacteria</taxon>
        <taxon>Pseudomonadati</taxon>
        <taxon>Pseudomonadota</taxon>
        <taxon>Alphaproteobacteria</taxon>
        <taxon>Hyphomicrobiales</taxon>
        <taxon>Rhizobiaceae</taxon>
        <taxon>Rhizobium/Agrobacterium group</taxon>
        <taxon>Rhizobium</taxon>
    </lineage>
</organism>
<feature type="domain" description="DUF4365" evidence="1">
    <location>
        <begin position="24"/>
        <end position="137"/>
    </location>
</feature>
<dbReference type="EMBL" id="CP117255">
    <property type="protein sequence ID" value="WFR94135.1"/>
    <property type="molecule type" value="Genomic_DNA"/>
</dbReference>
<keyword evidence="3" id="KW-1185">Reference proteome</keyword>
<evidence type="ECO:0000313" key="2">
    <source>
        <dbReference type="EMBL" id="WFR94135.1"/>
    </source>
</evidence>
<protein>
    <submittedName>
        <fullName evidence="2">DUF4365 domain-containing protein</fullName>
    </submittedName>
</protein>
<dbReference type="InterPro" id="IPR025375">
    <property type="entry name" value="DUF4365"/>
</dbReference>
<accession>A0AAF1KR40</accession>
<sequence>MPKRPKSHQIGEAAIRCFNTLKPSVWVSREKGSDYGVDLEVELFTPQGLDTGLIFNVQSKGTENENVSDKVRIRSETLKYLNSFDVPAIIFRHCSVTNRSYWMWAEHASRKAKADTRSVTIKFDPNNVWDDETPDRIAFALNCLRLLKKREKWTRFPISWHAASPTEVNRYNAFIEPLLMALPFTDQARGSDGIPIHLGLDSGILTLSIATLYETSVVSASDDKNDLAACLCYLLIKLLVDLNFDRHAERAAEYCHAARLIAPSRELSSVAALALLEVPSKAVDLALMNGLQIEQDQYMSLFAAALNLSTRNFDNISNEVIIFFNESIACQKGKFNTSGLSYSLGNYLRSQKKYKLAIRCYNDARKSDSSYLSRTYFYRDLGGILFMSGRYRCASVAYSRLIGMEDTPNARLLLADAYLSQKKYTDAERVLIPASLHPSSIGSEALIKLKLASWLGRIDPNIRLFNYDELFLFRQSFLDCGDNKAAFWSHLVLTFHLENDVECWADAIFLCLVSDNVSIIEDVLKCSLKYCGISAYWSAKAQRPEVFTNLIVAEFDAFVVEANKAVRTERPYRPGETIGEPGILFKQGVLRMEPRVDF</sequence>
<dbReference type="Pfam" id="PF14280">
    <property type="entry name" value="DUF4365"/>
    <property type="match status" value="1"/>
</dbReference>
<reference evidence="2 3" key="1">
    <citation type="journal article" date="2018" name="Sci. Rep.">
        <title>Rhizobium tumorigenes sp. nov., a novel plant tumorigenic bacterium isolated from cane gall tumors on thornless blackberry.</title>
        <authorList>
            <person name="Kuzmanovi N."/>
            <person name="Smalla K."/>
            <person name="Gronow S."/>
            <person name="PuBawska J."/>
        </authorList>
    </citation>
    <scope>NUCLEOTIDE SEQUENCE [LARGE SCALE GENOMIC DNA]</scope>
    <source>
        <strain evidence="2 3">1078</strain>
    </source>
</reference>
<gene>
    <name evidence="2" type="ORF">PR017_09765</name>
</gene>